<dbReference type="Proteomes" id="UP001596254">
    <property type="component" value="Unassembled WGS sequence"/>
</dbReference>
<evidence type="ECO:0000313" key="2">
    <source>
        <dbReference type="EMBL" id="MFC6208213.1"/>
    </source>
</evidence>
<dbReference type="EMBL" id="JBHSSK010000038">
    <property type="protein sequence ID" value="MFC6208213.1"/>
    <property type="molecule type" value="Genomic_DNA"/>
</dbReference>
<comment type="caution">
    <text evidence="2">The sequence shown here is derived from an EMBL/GenBank/DDBJ whole genome shotgun (WGS) entry which is preliminary data.</text>
</comment>
<dbReference type="InterPro" id="IPR006448">
    <property type="entry name" value="Phage_term_ssu_P27"/>
</dbReference>
<protein>
    <submittedName>
        <fullName evidence="2">Phage terminase small subunit P27 family</fullName>
    </submittedName>
</protein>
<reference evidence="3" key="1">
    <citation type="journal article" date="2019" name="Int. J. Syst. Evol. Microbiol.">
        <title>The Global Catalogue of Microorganisms (GCM) 10K type strain sequencing project: providing services to taxonomists for standard genome sequencing and annotation.</title>
        <authorList>
            <consortium name="The Broad Institute Genomics Platform"/>
            <consortium name="The Broad Institute Genome Sequencing Center for Infectious Disease"/>
            <person name="Wu L."/>
            <person name="Ma J."/>
        </authorList>
    </citation>
    <scope>NUCLEOTIDE SEQUENCE [LARGE SCALE GENOMIC DNA]</scope>
    <source>
        <strain evidence="3">CCM 8905</strain>
    </source>
</reference>
<gene>
    <name evidence="2" type="ORF">ACFP1G_12170</name>
</gene>
<organism evidence="2 3">
    <name type="scientific">Levilactobacillus tongjiangensis</name>
    <dbReference type="NCBI Taxonomy" id="2486023"/>
    <lineage>
        <taxon>Bacteria</taxon>
        <taxon>Bacillati</taxon>
        <taxon>Bacillota</taxon>
        <taxon>Bacilli</taxon>
        <taxon>Lactobacillales</taxon>
        <taxon>Lactobacillaceae</taxon>
        <taxon>Levilactobacillus</taxon>
    </lineage>
</organism>
<dbReference type="RefSeq" id="WP_125694891.1">
    <property type="nucleotide sequence ID" value="NZ_JBHSSK010000038.1"/>
</dbReference>
<proteinExistence type="predicted"/>
<sequence>MKIKDLPDSPPKYMEGIARYMWRRIVPMLKDNSFANEMDKTLVEALCDNYFVLRSSAKSISEHGAQFEVFDYSTDRKGKVIHKELKAIKKNPAVDSLDKATKNIRAISSELGLTPQSRAELLKLGDPDDDDEDSPFGGDDDGEF</sequence>
<name>A0ABW1SVX9_9LACO</name>
<dbReference type="Pfam" id="PF05119">
    <property type="entry name" value="Terminase_4"/>
    <property type="match status" value="1"/>
</dbReference>
<evidence type="ECO:0000256" key="1">
    <source>
        <dbReference type="SAM" id="MobiDB-lite"/>
    </source>
</evidence>
<feature type="compositionally biased region" description="Acidic residues" evidence="1">
    <location>
        <begin position="127"/>
        <end position="144"/>
    </location>
</feature>
<dbReference type="NCBIfam" id="TIGR01558">
    <property type="entry name" value="sm_term_P27"/>
    <property type="match status" value="1"/>
</dbReference>
<evidence type="ECO:0000313" key="3">
    <source>
        <dbReference type="Proteomes" id="UP001596254"/>
    </source>
</evidence>
<keyword evidence="3" id="KW-1185">Reference proteome</keyword>
<accession>A0ABW1SVX9</accession>
<feature type="region of interest" description="Disordered" evidence="1">
    <location>
        <begin position="118"/>
        <end position="144"/>
    </location>
</feature>